<reference evidence="4 5" key="2">
    <citation type="submission" date="2018-11" db="EMBL/GenBank/DDBJ databases">
        <authorList>
            <consortium name="Pathogen Informatics"/>
        </authorList>
    </citation>
    <scope>NUCLEOTIDE SEQUENCE [LARGE SCALE GENOMIC DNA]</scope>
</reference>
<evidence type="ECO:0000313" key="4">
    <source>
        <dbReference type="EMBL" id="VDK38580.1"/>
    </source>
</evidence>
<evidence type="ECO:0000256" key="1">
    <source>
        <dbReference type="ARBA" id="ARBA00006484"/>
    </source>
</evidence>
<dbReference type="Proteomes" id="UP000282613">
    <property type="component" value="Unassembled WGS sequence"/>
</dbReference>
<sequence length="580" mass="64837">MYNCSLYFPQTALFTQPPSVFLKCENIDEERLIAEAESVLDRNEALIKSNAADQLQLSPGHRAVFIGRASVDSQRSLSQIQPTHTNSRMASISSDSSTSSSSLSEVDPSHVGPASTQPPSVVVVASGGGVGNASASSETGVGYTTNSRHLLDPYDAFWSRIQLLFRRADLHLMQKFVPTWKDEQIHIFKWECPRLFQVRPLPPVRKPWSFAKKALVTVLTASGTFVTYKLVVKAPAYEGPEVDLRKKVIVVTEATSRMSRNLVQELARRKATLVLTSRSMDDCEDTRSRLMRWVPGTEEVHIDCRRLDLGSSRSIRRFAGALIKDYPEGIDRLLIQPPGLLSGVIAGERRLTHDAFEHQLGTNFFSFYLLTRLLLPSMSGRDRDARVVFTVDTRAAGFAEATAEKDPITNAVRLPIDNWNWSKGYSPSAGYQRAQWALRLFADELAKRAAETGPAIVIADPLVNRTSPPPELSDEANWIAPLRWFRNIGRSYLNLGRLIIRIAPQRVTATEVMCTVATRESLGLLEGATTEAPVFQKLKRKEPLNDDVDRSEARDLLWKLGERWTHLDTHPEPVPLPPKF</sequence>
<dbReference type="EMBL" id="UYRS01018635">
    <property type="protein sequence ID" value="VDK38580.1"/>
    <property type="molecule type" value="Genomic_DNA"/>
</dbReference>
<dbReference type="InterPro" id="IPR002347">
    <property type="entry name" value="SDR_fam"/>
</dbReference>
<dbReference type="PANTHER" id="PTHR24320">
    <property type="entry name" value="RETINOL DEHYDROGENASE"/>
    <property type="match status" value="1"/>
</dbReference>
<dbReference type="Pfam" id="PF00106">
    <property type="entry name" value="adh_short"/>
    <property type="match status" value="1"/>
</dbReference>
<evidence type="ECO:0000313" key="5">
    <source>
        <dbReference type="Proteomes" id="UP000282613"/>
    </source>
</evidence>
<dbReference type="WBParaSite" id="TASK_0000754901-mRNA-1">
    <property type="protein sequence ID" value="TASK_0000754901-mRNA-1"/>
    <property type="gene ID" value="TASK_0000754901"/>
</dbReference>
<reference evidence="6" key="1">
    <citation type="submission" date="2017-02" db="UniProtKB">
        <authorList>
            <consortium name="WormBaseParasite"/>
        </authorList>
    </citation>
    <scope>IDENTIFICATION</scope>
</reference>
<dbReference type="PANTHER" id="PTHR24320:SF226">
    <property type="entry name" value="RETINOL DEHYDROGENASE 11"/>
    <property type="match status" value="1"/>
</dbReference>
<dbReference type="SUPFAM" id="SSF51735">
    <property type="entry name" value="NAD(P)-binding Rossmann-fold domains"/>
    <property type="match status" value="1"/>
</dbReference>
<protein>
    <submittedName>
        <fullName evidence="6">WW domain-containing protein</fullName>
    </submittedName>
</protein>
<dbReference type="STRING" id="60517.A0A0R3WAH3"/>
<dbReference type="Gene3D" id="3.40.50.720">
    <property type="entry name" value="NAD(P)-binding Rossmann-like Domain"/>
    <property type="match status" value="1"/>
</dbReference>
<dbReference type="OrthoDB" id="191139at2759"/>
<keyword evidence="2" id="KW-0560">Oxidoreductase</keyword>
<keyword evidence="5" id="KW-1185">Reference proteome</keyword>
<dbReference type="InterPro" id="IPR036291">
    <property type="entry name" value="NAD(P)-bd_dom_sf"/>
</dbReference>
<evidence type="ECO:0000256" key="2">
    <source>
        <dbReference type="ARBA" id="ARBA00023002"/>
    </source>
</evidence>
<proteinExistence type="inferred from homology"/>
<gene>
    <name evidence="4" type="ORF">TASK_LOCUS7550</name>
</gene>
<feature type="region of interest" description="Disordered" evidence="3">
    <location>
        <begin position="76"/>
        <end position="125"/>
    </location>
</feature>
<evidence type="ECO:0000256" key="3">
    <source>
        <dbReference type="SAM" id="MobiDB-lite"/>
    </source>
</evidence>
<feature type="compositionally biased region" description="Low complexity" evidence="3">
    <location>
        <begin position="86"/>
        <end position="110"/>
    </location>
</feature>
<name>A0A0R3WAH3_TAEAS</name>
<dbReference type="GO" id="GO:0016491">
    <property type="term" value="F:oxidoreductase activity"/>
    <property type="evidence" value="ECO:0007669"/>
    <property type="project" value="UniProtKB-KW"/>
</dbReference>
<comment type="similarity">
    <text evidence="1">Belongs to the short-chain dehydrogenases/reductases (SDR) family.</text>
</comment>
<organism evidence="6">
    <name type="scientific">Taenia asiatica</name>
    <name type="common">Asian tapeworm</name>
    <dbReference type="NCBI Taxonomy" id="60517"/>
    <lineage>
        <taxon>Eukaryota</taxon>
        <taxon>Metazoa</taxon>
        <taxon>Spiralia</taxon>
        <taxon>Lophotrochozoa</taxon>
        <taxon>Platyhelminthes</taxon>
        <taxon>Cestoda</taxon>
        <taxon>Eucestoda</taxon>
        <taxon>Cyclophyllidea</taxon>
        <taxon>Taeniidae</taxon>
        <taxon>Taenia</taxon>
    </lineage>
</organism>
<dbReference type="AlphaFoldDB" id="A0A0R3WAH3"/>
<accession>A0A0R3WAH3</accession>
<feature type="compositionally biased region" description="Polar residues" evidence="3">
    <location>
        <begin position="76"/>
        <end position="85"/>
    </location>
</feature>
<evidence type="ECO:0000313" key="6">
    <source>
        <dbReference type="WBParaSite" id="TASK_0000754901-mRNA-1"/>
    </source>
</evidence>